<dbReference type="SUPFAM" id="SSF57424">
    <property type="entry name" value="LDL receptor-like module"/>
    <property type="match status" value="1"/>
</dbReference>
<evidence type="ECO:0000256" key="1">
    <source>
        <dbReference type="ARBA" id="ARBA00022387"/>
    </source>
</evidence>
<dbReference type="AlphaFoldDB" id="A0AAF3EU16"/>
<feature type="compositionally biased region" description="Acidic residues" evidence="7">
    <location>
        <begin position="288"/>
        <end position="320"/>
    </location>
</feature>
<dbReference type="Gene3D" id="4.10.400.10">
    <property type="entry name" value="Low-density Lipoprotein Receptor"/>
    <property type="match status" value="1"/>
</dbReference>
<protein>
    <recommendedName>
        <fullName evidence="1">Glucosidase 2 subunit beta</fullName>
    </recommendedName>
</protein>
<dbReference type="Pfam" id="PF13015">
    <property type="entry name" value="PRKCSH_1"/>
    <property type="match status" value="1"/>
</dbReference>
<evidence type="ECO:0000256" key="3">
    <source>
        <dbReference type="ARBA" id="ARBA00022824"/>
    </source>
</evidence>
<dbReference type="WBParaSite" id="MBELARI_LOCUS17659">
    <property type="protein sequence ID" value="MBELARI_LOCUS17659"/>
    <property type="gene ID" value="MBELARI_LOCUS17659"/>
</dbReference>
<feature type="coiled-coil region" evidence="6">
    <location>
        <begin position="346"/>
        <end position="373"/>
    </location>
</feature>
<dbReference type="SUPFAM" id="SSF47473">
    <property type="entry name" value="EF-hand"/>
    <property type="match status" value="1"/>
</dbReference>
<dbReference type="InterPro" id="IPR002172">
    <property type="entry name" value="LDrepeatLR_classA_rpt"/>
</dbReference>
<dbReference type="Pfam" id="PF12999">
    <property type="entry name" value="PRKCSH-like"/>
    <property type="match status" value="1"/>
</dbReference>
<accession>A0AAF3EU16</accession>
<name>A0AAF3EU16_9BILA</name>
<keyword evidence="3" id="KW-0256">Endoplasmic reticulum</keyword>
<dbReference type="PROSITE" id="PS51914">
    <property type="entry name" value="MRH"/>
    <property type="match status" value="1"/>
</dbReference>
<dbReference type="PANTHER" id="PTHR12630:SF1">
    <property type="entry name" value="GLUCOSIDASE 2 SUBUNIT BETA"/>
    <property type="match status" value="1"/>
</dbReference>
<evidence type="ECO:0000256" key="4">
    <source>
        <dbReference type="ARBA" id="ARBA00022837"/>
    </source>
</evidence>
<evidence type="ECO:0000256" key="2">
    <source>
        <dbReference type="ARBA" id="ARBA00022729"/>
    </source>
</evidence>
<dbReference type="InterPro" id="IPR011992">
    <property type="entry name" value="EF-hand-dom_pair"/>
</dbReference>
<keyword evidence="5" id="KW-1015">Disulfide bond</keyword>
<keyword evidence="6" id="KW-0175">Coiled coil</keyword>
<evidence type="ECO:0000256" key="8">
    <source>
        <dbReference type="SAM" id="SignalP"/>
    </source>
</evidence>
<evidence type="ECO:0000259" key="9">
    <source>
        <dbReference type="PROSITE" id="PS51914"/>
    </source>
</evidence>
<dbReference type="InterPro" id="IPR039794">
    <property type="entry name" value="Gtb1-like"/>
</dbReference>
<evidence type="ECO:0000256" key="6">
    <source>
        <dbReference type="SAM" id="Coils"/>
    </source>
</evidence>
<keyword evidence="2 8" id="KW-0732">Signal</keyword>
<feature type="domain" description="MRH" evidence="9">
    <location>
        <begin position="396"/>
        <end position="497"/>
    </location>
</feature>
<proteinExistence type="predicted"/>
<evidence type="ECO:0000256" key="7">
    <source>
        <dbReference type="SAM" id="MobiDB-lite"/>
    </source>
</evidence>
<feature type="region of interest" description="Disordered" evidence="7">
    <location>
        <begin position="282"/>
        <end position="341"/>
    </location>
</feature>
<dbReference type="PROSITE" id="PS00018">
    <property type="entry name" value="EF_HAND_1"/>
    <property type="match status" value="1"/>
</dbReference>
<dbReference type="InterPro" id="IPR028146">
    <property type="entry name" value="PRKCSH_N"/>
</dbReference>
<dbReference type="Gene3D" id="2.70.130.10">
    <property type="entry name" value="Mannose-6-phosphate receptor binding domain"/>
    <property type="match status" value="1"/>
</dbReference>
<evidence type="ECO:0000313" key="10">
    <source>
        <dbReference type="Proteomes" id="UP000887575"/>
    </source>
</evidence>
<dbReference type="SUPFAM" id="SSF50911">
    <property type="entry name" value="Mannose 6-phosphate receptor domain"/>
    <property type="match status" value="1"/>
</dbReference>
<dbReference type="PANTHER" id="PTHR12630">
    <property type="entry name" value="N-LINKED OLIGOSACCHARIDE PROCESSING"/>
    <property type="match status" value="1"/>
</dbReference>
<dbReference type="CDD" id="cd00112">
    <property type="entry name" value="LDLa"/>
    <property type="match status" value="1"/>
</dbReference>
<dbReference type="InterPro" id="IPR018247">
    <property type="entry name" value="EF_Hand_1_Ca_BS"/>
</dbReference>
<sequence length="508" mass="58183">MLRSLLLLLGFTVVCAADLPRGVPITESSFYKVAKEFKCLDGSLKIPFDQVNDDYCDCPDGSDEPGTSACPNGRFFCTNDGHSSMFIPSSRVNDKICDCCDGSDEWGSGVQCPNICHELGKATREENERKAVVARKGWAVRQEMARKGKDIKTENEVKVGPLTAERDDLVPTRDELEKKKKATEEAERTAKDEFRKKWEDERNQRKRVKSDEMFTQLDLNADGKLTLDDFANNPIFDVNKDGLVDETEAKTFLFNTEEADKEHFYAQMFDSIKIRLRAIEDEKRDEETDRGEDDLLADENKDAEEVEEDEYEETEDSESDEDKHLDVPPANDDEEYGTMPDYPEEIKTLSSEHEKAREEWQEVNSKVSDLDRQINDAEAYLNQDFGNDAAWAVLKGQCFEYNEDQYTYKLCPFDKAVQKEKNGYSETRLGDFTGWTGKEPRKYSEQMYEKGQQCWNGPQRSTKVIIECGEIDELVESSEPAKCEYQFVFRTPAACNNPDQPEPVHTEL</sequence>
<evidence type="ECO:0000256" key="5">
    <source>
        <dbReference type="ARBA" id="ARBA00023157"/>
    </source>
</evidence>
<dbReference type="InterPro" id="IPR009011">
    <property type="entry name" value="Man6P_isomerase_rcpt-bd_dom_sf"/>
</dbReference>
<dbReference type="InterPro" id="IPR036055">
    <property type="entry name" value="LDL_receptor-like_sf"/>
</dbReference>
<feature type="chain" id="PRO_5042260224" description="Glucosidase 2 subunit beta" evidence="8">
    <location>
        <begin position="17"/>
        <end position="508"/>
    </location>
</feature>
<reference evidence="11" key="1">
    <citation type="submission" date="2024-02" db="UniProtKB">
        <authorList>
            <consortium name="WormBaseParasite"/>
        </authorList>
    </citation>
    <scope>IDENTIFICATION</scope>
</reference>
<dbReference type="InterPro" id="IPR036607">
    <property type="entry name" value="PRKCSH"/>
</dbReference>
<feature type="signal peptide" evidence="8">
    <location>
        <begin position="1"/>
        <end position="16"/>
    </location>
</feature>
<dbReference type="InterPro" id="IPR044865">
    <property type="entry name" value="MRH_dom"/>
</dbReference>
<dbReference type="GO" id="GO:0006491">
    <property type="term" value="P:N-glycan processing"/>
    <property type="evidence" value="ECO:0007669"/>
    <property type="project" value="TreeGrafter"/>
</dbReference>
<organism evidence="10 11">
    <name type="scientific">Mesorhabditis belari</name>
    <dbReference type="NCBI Taxonomy" id="2138241"/>
    <lineage>
        <taxon>Eukaryota</taxon>
        <taxon>Metazoa</taxon>
        <taxon>Ecdysozoa</taxon>
        <taxon>Nematoda</taxon>
        <taxon>Chromadorea</taxon>
        <taxon>Rhabditida</taxon>
        <taxon>Rhabditina</taxon>
        <taxon>Rhabditomorpha</taxon>
        <taxon>Rhabditoidea</taxon>
        <taxon>Rhabditidae</taxon>
        <taxon>Mesorhabditinae</taxon>
        <taxon>Mesorhabditis</taxon>
    </lineage>
</organism>
<evidence type="ECO:0000313" key="11">
    <source>
        <dbReference type="WBParaSite" id="MBELARI_LOCUS17659"/>
    </source>
</evidence>
<dbReference type="Proteomes" id="UP000887575">
    <property type="component" value="Unassembled WGS sequence"/>
</dbReference>
<keyword evidence="4" id="KW-0106">Calcium</keyword>
<keyword evidence="10" id="KW-1185">Reference proteome</keyword>
<dbReference type="GO" id="GO:0017177">
    <property type="term" value="C:glucosidase II complex"/>
    <property type="evidence" value="ECO:0007669"/>
    <property type="project" value="TreeGrafter"/>
</dbReference>